<evidence type="ECO:0000313" key="3">
    <source>
        <dbReference type="Proteomes" id="UP001267638"/>
    </source>
</evidence>
<dbReference type="Proteomes" id="UP001267638">
    <property type="component" value="Unassembled WGS sequence"/>
</dbReference>
<feature type="chain" id="PRO_5046078601" evidence="1">
    <location>
        <begin position="27"/>
        <end position="168"/>
    </location>
</feature>
<protein>
    <submittedName>
        <fullName evidence="2">Uncharacterized protein</fullName>
    </submittedName>
</protein>
<reference evidence="2 3" key="1">
    <citation type="submission" date="2023-07" db="EMBL/GenBank/DDBJ databases">
        <title>Sorghum-associated microbial communities from plants grown in Nebraska, USA.</title>
        <authorList>
            <person name="Schachtman D."/>
        </authorList>
    </citation>
    <scope>NUCLEOTIDE SEQUENCE [LARGE SCALE GENOMIC DNA]</scope>
    <source>
        <strain evidence="2 3">4256</strain>
    </source>
</reference>
<gene>
    <name evidence="2" type="ORF">J2W40_003169</name>
</gene>
<evidence type="ECO:0000256" key="1">
    <source>
        <dbReference type="SAM" id="SignalP"/>
    </source>
</evidence>
<proteinExistence type="predicted"/>
<keyword evidence="1" id="KW-0732">Signal</keyword>
<sequence>MGFARKMRAVLFLLIFLFLTTSPVAARESLGIFEGWGAFRDSATPRCYAIAQSTGRNGRSGKGFAAVSTWPHQKVRGQVHVRLSRARSDKAPVTLSVGERRFSLVAGKVDAWAIDARGDAAIIAAMRSASSMSVQSIDAQGRAFADSYALRGAATAIDAAALGCARVR</sequence>
<dbReference type="EMBL" id="JAVDWV010000015">
    <property type="protein sequence ID" value="MDR7156328.1"/>
    <property type="molecule type" value="Genomic_DNA"/>
</dbReference>
<feature type="signal peptide" evidence="1">
    <location>
        <begin position="1"/>
        <end position="26"/>
    </location>
</feature>
<comment type="caution">
    <text evidence="2">The sequence shown here is derived from an EMBL/GenBank/DDBJ whole genome shotgun (WGS) entry which is preliminary data.</text>
</comment>
<name>A0ABU1X446_SPHXE</name>
<keyword evidence="3" id="KW-1185">Reference proteome</keyword>
<evidence type="ECO:0000313" key="2">
    <source>
        <dbReference type="EMBL" id="MDR7156328.1"/>
    </source>
</evidence>
<organism evidence="2 3">
    <name type="scientific">Sphingobium xenophagum</name>
    <dbReference type="NCBI Taxonomy" id="121428"/>
    <lineage>
        <taxon>Bacteria</taxon>
        <taxon>Pseudomonadati</taxon>
        <taxon>Pseudomonadota</taxon>
        <taxon>Alphaproteobacteria</taxon>
        <taxon>Sphingomonadales</taxon>
        <taxon>Sphingomonadaceae</taxon>
        <taxon>Sphingobium</taxon>
    </lineage>
</organism>
<accession>A0ABU1X446</accession>